<dbReference type="Proteomes" id="UP000051658">
    <property type="component" value="Unassembled WGS sequence"/>
</dbReference>
<accession>A0A0R2HN08</accession>
<dbReference type="Pfam" id="PF13556">
    <property type="entry name" value="HTH_30"/>
    <property type="match status" value="1"/>
</dbReference>
<evidence type="ECO:0000259" key="3">
    <source>
        <dbReference type="Pfam" id="PF13556"/>
    </source>
</evidence>
<dbReference type="InterPro" id="IPR042070">
    <property type="entry name" value="PucR_C-HTH_sf"/>
</dbReference>
<dbReference type="Gene3D" id="1.10.10.2840">
    <property type="entry name" value="PucR C-terminal helix-turn-helix domain"/>
    <property type="match status" value="1"/>
</dbReference>
<dbReference type="Pfam" id="PF17853">
    <property type="entry name" value="GGDEF_2"/>
    <property type="match status" value="1"/>
</dbReference>
<reference evidence="5 6" key="1">
    <citation type="journal article" date="2015" name="Genome Announc.">
        <title>Expanding the biotechnology potential of lactobacilli through comparative genomics of 213 strains and associated genera.</title>
        <authorList>
            <person name="Sun Z."/>
            <person name="Harris H.M."/>
            <person name="McCann A."/>
            <person name="Guo C."/>
            <person name="Argimon S."/>
            <person name="Zhang W."/>
            <person name="Yang X."/>
            <person name="Jeffery I.B."/>
            <person name="Cooney J.C."/>
            <person name="Kagawa T.F."/>
            <person name="Liu W."/>
            <person name="Song Y."/>
            <person name="Salvetti E."/>
            <person name="Wrobel A."/>
            <person name="Rasinkangas P."/>
            <person name="Parkhill J."/>
            <person name="Rea M.C."/>
            <person name="O'Sullivan O."/>
            <person name="Ritari J."/>
            <person name="Douillard F.P."/>
            <person name="Paul Ross R."/>
            <person name="Yang R."/>
            <person name="Briner A.E."/>
            <person name="Felis G.E."/>
            <person name="de Vos W.M."/>
            <person name="Barrangou R."/>
            <person name="Klaenhammer T.R."/>
            <person name="Caufield P.W."/>
            <person name="Cui Y."/>
            <person name="Zhang H."/>
            <person name="O'Toole P.W."/>
        </authorList>
    </citation>
    <scope>NUCLEOTIDE SEQUENCE [LARGE SCALE GENOMIC DNA]</scope>
    <source>
        <strain evidence="5 6">DSM 20623</strain>
    </source>
</reference>
<feature type="domain" description="CdaR GGDEF-like" evidence="4">
    <location>
        <begin position="303"/>
        <end position="422"/>
    </location>
</feature>
<dbReference type="PATRIC" id="fig|1449336.4.peg.1898"/>
<evidence type="ECO:0000259" key="4">
    <source>
        <dbReference type="Pfam" id="PF17853"/>
    </source>
</evidence>
<comment type="caution">
    <text evidence="5">The sequence shown here is derived from an EMBL/GenBank/DDBJ whole genome shotgun (WGS) entry which is preliminary data.</text>
</comment>
<evidence type="ECO:0000259" key="2">
    <source>
        <dbReference type="Pfam" id="PF07905"/>
    </source>
</evidence>
<dbReference type="InterPro" id="IPR051448">
    <property type="entry name" value="CdaR-like_regulators"/>
</dbReference>
<proteinExistence type="inferred from homology"/>
<feature type="domain" description="PucR C-terminal helix-turn-helix" evidence="3">
    <location>
        <begin position="477"/>
        <end position="534"/>
    </location>
</feature>
<organism evidence="5 6">
    <name type="scientific">Carnobacterium divergens DSM 20623</name>
    <dbReference type="NCBI Taxonomy" id="1449336"/>
    <lineage>
        <taxon>Bacteria</taxon>
        <taxon>Bacillati</taxon>
        <taxon>Bacillota</taxon>
        <taxon>Bacilli</taxon>
        <taxon>Lactobacillales</taxon>
        <taxon>Carnobacteriaceae</taxon>
        <taxon>Carnobacterium</taxon>
    </lineage>
</organism>
<dbReference type="InterPro" id="IPR041522">
    <property type="entry name" value="CdaR_GGDEF"/>
</dbReference>
<gene>
    <name evidence="5" type="ORF">IV74_GL001862</name>
</gene>
<dbReference type="EMBL" id="JQBS01000035">
    <property type="protein sequence ID" value="KRN54281.1"/>
    <property type="molecule type" value="Genomic_DNA"/>
</dbReference>
<dbReference type="InterPro" id="IPR012914">
    <property type="entry name" value="PucR_dom"/>
</dbReference>
<sequence length="541" mass="62279">MTTLGEILTIPRFSTIHTLNKKADLSKVVDTIEISETPDVALFLPKNSFLLTTAMVFENDPAGLCSMIQSLHDLPAAGIGIKLGRFIDEIDPKVLEFADKLQFPILQIPSTVTLGTISHQLLSYIWDQQTEKLNYALDIQKKFANMMIKDATLASLIRHLGSILKRPVLLVDSFLEIVAESRHLKQQPHILEAHFNKMIPKLKEAQKLGKEYSFILESDAEQQLLVSVFPVQTGSYFPYLLVIFKADQIPYPFSQFAIEQANIVLSYTLYKNQKLLESNLILREDFFQQLLELSNNEKMLNWLEYGKDYGLKSSTSYQIVLATIQLTLENQVPPKNQSYLAYQWLEKQLEEVLPNALLFPIKNSNYYGILLQDSTAKMTKQLEAIHHKLKHLLPLHLSFFIGNTVSELSALHFSYNEALEILQQQENKLHECTILNHYQLKGINKLVEYVPKKEIEHFCAVYLKTLAFPKEETLIELRKTLKVYLECQCEITETSKRLFIHRNTVKYRIAKCEDLFQMPINDPDFSLKVRLALVLSEPKND</sequence>
<evidence type="ECO:0000256" key="1">
    <source>
        <dbReference type="ARBA" id="ARBA00006754"/>
    </source>
</evidence>
<dbReference type="Pfam" id="PF07905">
    <property type="entry name" value="PucR"/>
    <property type="match status" value="1"/>
</dbReference>
<name>A0A0R2HN08_CARDV</name>
<dbReference type="eggNOG" id="COG2508">
    <property type="taxonomic scope" value="Bacteria"/>
</dbReference>
<dbReference type="RefSeq" id="WP_034569763.1">
    <property type="nucleotide sequence ID" value="NZ_JQBS01000035.1"/>
</dbReference>
<dbReference type="InterPro" id="IPR025736">
    <property type="entry name" value="PucR_C-HTH_dom"/>
</dbReference>
<evidence type="ECO:0000313" key="5">
    <source>
        <dbReference type="EMBL" id="KRN54281.1"/>
    </source>
</evidence>
<feature type="domain" description="Purine catabolism PurC-like" evidence="2">
    <location>
        <begin position="6"/>
        <end position="125"/>
    </location>
</feature>
<dbReference type="PANTHER" id="PTHR33744:SF1">
    <property type="entry name" value="DNA-BINDING TRANSCRIPTIONAL ACTIVATOR ADER"/>
    <property type="match status" value="1"/>
</dbReference>
<dbReference type="GeneID" id="89588856"/>
<keyword evidence="6" id="KW-1185">Reference proteome</keyword>
<comment type="similarity">
    <text evidence="1">Belongs to the CdaR family.</text>
</comment>
<dbReference type="PANTHER" id="PTHR33744">
    <property type="entry name" value="CARBOHYDRATE DIACID REGULATOR"/>
    <property type="match status" value="1"/>
</dbReference>
<dbReference type="AlphaFoldDB" id="A0A0R2HN08"/>
<evidence type="ECO:0000313" key="6">
    <source>
        <dbReference type="Proteomes" id="UP000051658"/>
    </source>
</evidence>
<protein>
    <submittedName>
        <fullName evidence="5">Transcriptional regulator of the purine degradation operon</fullName>
    </submittedName>
</protein>